<dbReference type="RefSeq" id="WP_390205956.1">
    <property type="nucleotide sequence ID" value="NZ_JBHSZC010000001.1"/>
</dbReference>
<dbReference type="AlphaFoldDB" id="A0ABD5YP13"/>
<feature type="region of interest" description="Disordered" evidence="1">
    <location>
        <begin position="153"/>
        <end position="191"/>
    </location>
</feature>
<dbReference type="Proteomes" id="UP001596417">
    <property type="component" value="Unassembled WGS sequence"/>
</dbReference>
<evidence type="ECO:0000256" key="2">
    <source>
        <dbReference type="SAM" id="Phobius"/>
    </source>
</evidence>
<organism evidence="3 4">
    <name type="scientific">Halocatena marina</name>
    <dbReference type="NCBI Taxonomy" id="2934937"/>
    <lineage>
        <taxon>Archaea</taxon>
        <taxon>Methanobacteriati</taxon>
        <taxon>Methanobacteriota</taxon>
        <taxon>Stenosarchaea group</taxon>
        <taxon>Halobacteria</taxon>
        <taxon>Halobacteriales</taxon>
        <taxon>Natronomonadaceae</taxon>
        <taxon>Halocatena</taxon>
    </lineage>
</organism>
<proteinExistence type="predicted"/>
<comment type="caution">
    <text evidence="3">The sequence shown here is derived from an EMBL/GenBank/DDBJ whole genome shotgun (WGS) entry which is preliminary data.</text>
</comment>
<evidence type="ECO:0000256" key="1">
    <source>
        <dbReference type="SAM" id="MobiDB-lite"/>
    </source>
</evidence>
<gene>
    <name evidence="3" type="ORF">ACFQL7_15085</name>
</gene>
<sequence>MVRPFIESSSSAILRWRQRLLRTLIHTGRHDLVLSVGMTTALLIPLLAKPVAAQVGVSEAGQVLCSGSFNIAQILTVGLGLLSMYFIFKGLIRMMQGLDNAGATTLSVPEIEDEVYDTPKSTDTSKREGESTQSLRPFFLRSFPHFSPLPGLTSSPASFREPQNRHRQQMESSRALGTDMFTPPSLLIVSS</sequence>
<evidence type="ECO:0000313" key="4">
    <source>
        <dbReference type="Proteomes" id="UP001596417"/>
    </source>
</evidence>
<evidence type="ECO:0000313" key="3">
    <source>
        <dbReference type="EMBL" id="MFC7191015.1"/>
    </source>
</evidence>
<keyword evidence="2" id="KW-0812">Transmembrane</keyword>
<name>A0ABD5YP13_9EURY</name>
<feature type="transmembrane region" description="Helical" evidence="2">
    <location>
        <begin position="68"/>
        <end position="88"/>
    </location>
</feature>
<reference evidence="3 4" key="1">
    <citation type="journal article" date="2019" name="Int. J. Syst. Evol. Microbiol.">
        <title>The Global Catalogue of Microorganisms (GCM) 10K type strain sequencing project: providing services to taxonomists for standard genome sequencing and annotation.</title>
        <authorList>
            <consortium name="The Broad Institute Genomics Platform"/>
            <consortium name="The Broad Institute Genome Sequencing Center for Infectious Disease"/>
            <person name="Wu L."/>
            <person name="Ma J."/>
        </authorList>
    </citation>
    <scope>NUCLEOTIDE SEQUENCE [LARGE SCALE GENOMIC DNA]</scope>
    <source>
        <strain evidence="3 4">RDMS1</strain>
    </source>
</reference>
<keyword evidence="2" id="KW-0472">Membrane</keyword>
<accession>A0ABD5YP13</accession>
<keyword evidence="4" id="KW-1185">Reference proteome</keyword>
<protein>
    <submittedName>
        <fullName evidence="3">Uncharacterized protein</fullName>
    </submittedName>
</protein>
<dbReference type="EMBL" id="JBHTAX010000001">
    <property type="protein sequence ID" value="MFC7191015.1"/>
    <property type="molecule type" value="Genomic_DNA"/>
</dbReference>
<keyword evidence="2" id="KW-1133">Transmembrane helix</keyword>
<feature type="transmembrane region" description="Helical" evidence="2">
    <location>
        <begin position="32"/>
        <end position="48"/>
    </location>
</feature>